<dbReference type="NCBIfam" id="TIGR02858">
    <property type="entry name" value="spore_III_AA"/>
    <property type="match status" value="1"/>
</dbReference>
<accession>A0ABS2NM19</accession>
<proteinExistence type="predicted"/>
<gene>
    <name evidence="4" type="ORF">JOC73_000504</name>
</gene>
<dbReference type="InterPro" id="IPR027417">
    <property type="entry name" value="P-loop_NTPase"/>
</dbReference>
<dbReference type="InterPro" id="IPR045735">
    <property type="entry name" value="Spore_III_AA_AAA+_ATPase"/>
</dbReference>
<name>A0ABS2NM19_9FIRM</name>
<dbReference type="Proteomes" id="UP001314796">
    <property type="component" value="Unassembled WGS sequence"/>
</dbReference>
<dbReference type="InterPro" id="IPR003593">
    <property type="entry name" value="AAA+_ATPase"/>
</dbReference>
<dbReference type="SMART" id="SM00382">
    <property type="entry name" value="AAA"/>
    <property type="match status" value="1"/>
</dbReference>
<dbReference type="PANTHER" id="PTHR20953:SF3">
    <property type="entry name" value="P-LOOP CONTAINING NUCLEOSIDE TRIPHOSPHATE HYDROLASES SUPERFAMILY PROTEIN"/>
    <property type="match status" value="1"/>
</dbReference>
<keyword evidence="5" id="KW-1185">Reference proteome</keyword>
<dbReference type="InterPro" id="IPR014217">
    <property type="entry name" value="Spore_III_AA"/>
</dbReference>
<dbReference type="Pfam" id="PF19568">
    <property type="entry name" value="Spore_III_AA"/>
    <property type="match status" value="1"/>
</dbReference>
<evidence type="ECO:0000256" key="1">
    <source>
        <dbReference type="ARBA" id="ARBA00022741"/>
    </source>
</evidence>
<comment type="caution">
    <text evidence="4">The sequence shown here is derived from an EMBL/GenBank/DDBJ whole genome shotgun (WGS) entry which is preliminary data.</text>
</comment>
<organism evidence="4 5">
    <name type="scientific">Alkaliphilus hydrothermalis</name>
    <dbReference type="NCBI Taxonomy" id="1482730"/>
    <lineage>
        <taxon>Bacteria</taxon>
        <taxon>Bacillati</taxon>
        <taxon>Bacillota</taxon>
        <taxon>Clostridia</taxon>
        <taxon>Peptostreptococcales</taxon>
        <taxon>Natronincolaceae</taxon>
        <taxon>Alkaliphilus</taxon>
    </lineage>
</organism>
<evidence type="ECO:0000313" key="5">
    <source>
        <dbReference type="Proteomes" id="UP001314796"/>
    </source>
</evidence>
<dbReference type="SUPFAM" id="SSF52540">
    <property type="entry name" value="P-loop containing nucleoside triphosphate hydrolases"/>
    <property type="match status" value="1"/>
</dbReference>
<evidence type="ECO:0000313" key="4">
    <source>
        <dbReference type="EMBL" id="MBM7613995.1"/>
    </source>
</evidence>
<reference evidence="4 5" key="1">
    <citation type="submission" date="2021-01" db="EMBL/GenBank/DDBJ databases">
        <title>Genomic Encyclopedia of Type Strains, Phase IV (KMG-IV): sequencing the most valuable type-strain genomes for metagenomic binning, comparative biology and taxonomic classification.</title>
        <authorList>
            <person name="Goeker M."/>
        </authorList>
    </citation>
    <scope>NUCLEOTIDE SEQUENCE [LARGE SCALE GENOMIC DNA]</scope>
    <source>
        <strain evidence="4 5">DSM 25890</strain>
    </source>
</reference>
<keyword evidence="1" id="KW-0547">Nucleotide-binding</keyword>
<feature type="domain" description="AAA+ ATPase" evidence="3">
    <location>
        <begin position="166"/>
        <end position="315"/>
    </location>
</feature>
<dbReference type="Gene3D" id="3.40.50.300">
    <property type="entry name" value="P-loop containing nucleotide triphosphate hydrolases"/>
    <property type="match status" value="1"/>
</dbReference>
<keyword evidence="2" id="KW-0067">ATP-binding</keyword>
<dbReference type="EMBL" id="JAFBEE010000002">
    <property type="protein sequence ID" value="MBM7613995.1"/>
    <property type="molecule type" value="Genomic_DNA"/>
</dbReference>
<dbReference type="RefSeq" id="WP_204400275.1">
    <property type="nucleotide sequence ID" value="NZ_JAFBEE010000002.1"/>
</dbReference>
<protein>
    <submittedName>
        <fullName evidence="4">Stage III sporulation protein AA</fullName>
    </submittedName>
</protein>
<dbReference type="PANTHER" id="PTHR20953">
    <property type="entry name" value="KINASE-RELATED"/>
    <property type="match status" value="1"/>
</dbReference>
<evidence type="ECO:0000259" key="3">
    <source>
        <dbReference type="SMART" id="SM00382"/>
    </source>
</evidence>
<evidence type="ECO:0000256" key="2">
    <source>
        <dbReference type="ARBA" id="ARBA00022840"/>
    </source>
</evidence>
<sequence length="347" mass="38921">MNPMESNFIKKASNMDTHLQLEQYLCPELRKIVGKIPETFKTTMEEIRLRMNQPLMVYGNNQDYFVSPTGELVKDRERGFPVGRINIENTLQFISNYSIYAVEEELKRGYITITGGHRVGIVGRVVTDDKGIKTMRDFSGLNIRVSREKKGVANSVMKYLINERGDFYNTLIVSPPQCGKTTLLRDIIRHISNGMPALGLRGLKIGVVDERSEIGGSFQGVPQNDLGVRTDLLDGCPKAAGMMMLIRAMSPEVIATDEVGKQEDNMAIEEALMAGIRLITTVHGNSVEDLYHKKIICNLVKDKIFQRIIVLSNKGDVGTIEGIYDGNTMKNLIMSPIRNRVVRSNDH</sequence>